<keyword evidence="2" id="KW-0645">Protease</keyword>
<comment type="similarity">
    <text evidence="1">Belongs to the peptidase C1 family.</text>
</comment>
<dbReference type="CDD" id="cd02248">
    <property type="entry name" value="Peptidase_C1A"/>
    <property type="match status" value="2"/>
</dbReference>
<feature type="domain" description="Cathepsin propeptide inhibitor" evidence="12">
    <location>
        <begin position="38"/>
        <end position="94"/>
    </location>
</feature>
<dbReference type="PANTHER" id="PTHR12411">
    <property type="entry name" value="CYSTEINE PROTEASE FAMILY C1-RELATED"/>
    <property type="match status" value="1"/>
</dbReference>
<evidence type="ECO:0000256" key="2">
    <source>
        <dbReference type="ARBA" id="ARBA00022670"/>
    </source>
</evidence>
<dbReference type="GO" id="GO:0008234">
    <property type="term" value="F:cysteine-type peptidase activity"/>
    <property type="evidence" value="ECO:0007669"/>
    <property type="project" value="UniProtKB-KW"/>
</dbReference>
<dbReference type="PROSITE" id="PS00139">
    <property type="entry name" value="THIOL_PROTEASE_CYS"/>
    <property type="match status" value="1"/>
</dbReference>
<evidence type="ECO:0000256" key="8">
    <source>
        <dbReference type="ARBA" id="ARBA00023180"/>
    </source>
</evidence>
<dbReference type="Pfam" id="PF08246">
    <property type="entry name" value="Inhibitor_I29"/>
    <property type="match status" value="2"/>
</dbReference>
<dbReference type="SMART" id="SM00848">
    <property type="entry name" value="Inhibitor_I29"/>
    <property type="match status" value="2"/>
</dbReference>
<feature type="domain" description="Peptidase C1A papain C-terminal" evidence="11">
    <location>
        <begin position="447"/>
        <end position="662"/>
    </location>
</feature>
<evidence type="ECO:0000256" key="1">
    <source>
        <dbReference type="ARBA" id="ARBA00008455"/>
    </source>
</evidence>
<feature type="domain" description="Cathepsin propeptide inhibitor" evidence="12">
    <location>
        <begin position="366"/>
        <end position="418"/>
    </location>
</feature>
<dbReference type="InterPro" id="IPR038765">
    <property type="entry name" value="Papain-like_cys_pep_sf"/>
</dbReference>
<gene>
    <name evidence="13" type="primary">CYSEP_4</name>
    <name evidence="13" type="ORF">CFP56_028143</name>
</gene>
<dbReference type="InterPro" id="IPR039417">
    <property type="entry name" value="Peptidase_C1A_papain-like"/>
</dbReference>
<dbReference type="GO" id="GO:0006508">
    <property type="term" value="P:proteolysis"/>
    <property type="evidence" value="ECO:0007669"/>
    <property type="project" value="UniProtKB-KW"/>
</dbReference>
<keyword evidence="8" id="KW-0325">Glycoprotein</keyword>
<dbReference type="InterPro" id="IPR025661">
    <property type="entry name" value="Pept_asp_AS"/>
</dbReference>
<dbReference type="InterPro" id="IPR025660">
    <property type="entry name" value="Pept_his_AS"/>
</dbReference>
<dbReference type="PROSITE" id="PS00640">
    <property type="entry name" value="THIOL_PROTEASE_ASN"/>
    <property type="match status" value="2"/>
</dbReference>
<dbReference type="SMART" id="SM00645">
    <property type="entry name" value="Pept_C1"/>
    <property type="match status" value="2"/>
</dbReference>
<keyword evidence="7" id="KW-1015">Disulfide bond</keyword>
<dbReference type="FunFam" id="3.90.70.10:FF:000204">
    <property type="entry name" value="Papain"/>
    <property type="match status" value="1"/>
</dbReference>
<feature type="chain" id="PRO_5043990447" description="Vignain" evidence="10">
    <location>
        <begin position="27"/>
        <end position="663"/>
    </location>
</feature>
<evidence type="ECO:0000313" key="14">
    <source>
        <dbReference type="Proteomes" id="UP000237347"/>
    </source>
</evidence>
<evidence type="ECO:0000313" key="13">
    <source>
        <dbReference type="EMBL" id="KAK7830486.1"/>
    </source>
</evidence>
<keyword evidence="6" id="KW-0865">Zymogen</keyword>
<accession>A0AAW0JW52</accession>
<keyword evidence="3 10" id="KW-0732">Signal</keyword>
<feature type="signal peptide" evidence="10">
    <location>
        <begin position="1"/>
        <end position="26"/>
    </location>
</feature>
<dbReference type="Pfam" id="PF00112">
    <property type="entry name" value="Peptidase_C1"/>
    <property type="match status" value="2"/>
</dbReference>
<protein>
    <recommendedName>
        <fullName evidence="9">Vignain</fullName>
    </recommendedName>
</protein>
<dbReference type="PRINTS" id="PR00705">
    <property type="entry name" value="PAPAIN"/>
</dbReference>
<organism evidence="13 14">
    <name type="scientific">Quercus suber</name>
    <name type="common">Cork oak</name>
    <dbReference type="NCBI Taxonomy" id="58331"/>
    <lineage>
        <taxon>Eukaryota</taxon>
        <taxon>Viridiplantae</taxon>
        <taxon>Streptophyta</taxon>
        <taxon>Embryophyta</taxon>
        <taxon>Tracheophyta</taxon>
        <taxon>Spermatophyta</taxon>
        <taxon>Magnoliopsida</taxon>
        <taxon>eudicotyledons</taxon>
        <taxon>Gunneridae</taxon>
        <taxon>Pentapetalae</taxon>
        <taxon>rosids</taxon>
        <taxon>fabids</taxon>
        <taxon>Fagales</taxon>
        <taxon>Fagaceae</taxon>
        <taxon>Quercus</taxon>
    </lineage>
</organism>
<dbReference type="Proteomes" id="UP000237347">
    <property type="component" value="Unassembled WGS sequence"/>
</dbReference>
<keyword evidence="14" id="KW-1185">Reference proteome</keyword>
<dbReference type="SUPFAM" id="SSF54001">
    <property type="entry name" value="Cysteine proteinases"/>
    <property type="match status" value="2"/>
</dbReference>
<keyword evidence="4" id="KW-0378">Hydrolase</keyword>
<reference evidence="13 14" key="1">
    <citation type="journal article" date="2018" name="Sci. Data">
        <title>The draft genome sequence of cork oak.</title>
        <authorList>
            <person name="Ramos A.M."/>
            <person name="Usie A."/>
            <person name="Barbosa P."/>
            <person name="Barros P.M."/>
            <person name="Capote T."/>
            <person name="Chaves I."/>
            <person name="Simoes F."/>
            <person name="Abreu I."/>
            <person name="Carrasquinho I."/>
            <person name="Faro C."/>
            <person name="Guimaraes J.B."/>
            <person name="Mendonca D."/>
            <person name="Nobrega F."/>
            <person name="Rodrigues L."/>
            <person name="Saibo N.J.M."/>
            <person name="Varela M.C."/>
            <person name="Egas C."/>
            <person name="Matos J."/>
            <person name="Miguel C.M."/>
            <person name="Oliveira M.M."/>
            <person name="Ricardo C.P."/>
            <person name="Goncalves S."/>
        </authorList>
    </citation>
    <scope>NUCLEOTIDE SEQUENCE [LARGE SCALE GENOMIC DNA]</scope>
    <source>
        <strain evidence="14">cv. HL8</strain>
    </source>
</reference>
<evidence type="ECO:0000256" key="7">
    <source>
        <dbReference type="ARBA" id="ARBA00023157"/>
    </source>
</evidence>
<dbReference type="InterPro" id="IPR000668">
    <property type="entry name" value="Peptidase_C1A_C"/>
</dbReference>
<dbReference type="Gene3D" id="3.90.70.10">
    <property type="entry name" value="Cysteine proteinases"/>
    <property type="match status" value="2"/>
</dbReference>
<evidence type="ECO:0000256" key="10">
    <source>
        <dbReference type="SAM" id="SignalP"/>
    </source>
</evidence>
<keyword evidence="5" id="KW-0788">Thiol protease</keyword>
<evidence type="ECO:0000259" key="12">
    <source>
        <dbReference type="SMART" id="SM00848"/>
    </source>
</evidence>
<dbReference type="InterPro" id="IPR000169">
    <property type="entry name" value="Pept_cys_AS"/>
</dbReference>
<evidence type="ECO:0000256" key="5">
    <source>
        <dbReference type="ARBA" id="ARBA00022807"/>
    </source>
</evidence>
<dbReference type="AlphaFoldDB" id="A0AAW0JW52"/>
<feature type="domain" description="Peptidase C1A papain C-terminal" evidence="11">
    <location>
        <begin position="128"/>
        <end position="354"/>
    </location>
</feature>
<dbReference type="PROSITE" id="PS00639">
    <property type="entry name" value="THIOL_PROTEASE_HIS"/>
    <property type="match status" value="1"/>
</dbReference>
<proteinExistence type="inferred from homology"/>
<dbReference type="InterPro" id="IPR013201">
    <property type="entry name" value="Prot_inhib_I29"/>
</dbReference>
<evidence type="ECO:0000256" key="3">
    <source>
        <dbReference type="ARBA" id="ARBA00022729"/>
    </source>
</evidence>
<evidence type="ECO:0000259" key="11">
    <source>
        <dbReference type="SMART" id="SM00645"/>
    </source>
</evidence>
<dbReference type="InterPro" id="IPR013128">
    <property type="entry name" value="Peptidase_C1A"/>
</dbReference>
<name>A0AAW0JW52_QUESU</name>
<sequence length="663" mass="74267">MALMHQKQFISSLFLVLIWVFQVVMSTNIDDPYMSERFEQWISKYGKVYKDTGEKESTFKIFRDYAYMVDYINGANRPYKLAVNKFADQLPWDFRQNRYSLLTGMRVVDFDLKKTRVPSLRYENMTTLPASVDWRKNGAVTPVLYDTGNQCVSSWAFAAAATIEGIHQISTGNLIPLSVQELMDCAVYVDGDGKFRIEYFGCAYRLPEDAYNYTSTRGLTTQENYPYVGINETCQNQDASNYAVKIKGYEYPAPSETSLMKAVANQPVAVTIRTGGDFRFYSSGVYAGACGDLGDDVHYVAIVGYGTSDDGLDYWLIKNSWGTDWGEDGYMRFLRGTDDKEGLCLIAKDAAYPIRNLHDASLTQTHEEWIAKYGKVYKDAAEKERRFNIFNDNSFNAAGNRPYKLSINEFADQTNEEFKASRNGYRSPRLLRLTKEASFRYENVTAVPASMDWVKKGAVTPIKDQGRCGSCWAFSTVAGTEGITQLTTGKLISLSEQELVDCDIKGEDQGCEGGLMENGFEFIIQNGGIPTIHTRELMGLVTLKRKPLMRLRFIKGYEKVPANSENVLLKAVANQTVSVSIEASGSAFQFYSSGVFTGECGTMLDHGVTAVGYGTTSDGTKYWLVKNSWGTSWGEEGYIRMQRDIKAKEGLCGIAMDSSYPTA</sequence>
<evidence type="ECO:0000256" key="4">
    <source>
        <dbReference type="ARBA" id="ARBA00022801"/>
    </source>
</evidence>
<dbReference type="FunFam" id="3.90.70.10:FF:000023">
    <property type="entry name" value="Senescence-specific cysteine protease SAG39"/>
    <property type="match status" value="1"/>
</dbReference>
<evidence type="ECO:0000256" key="9">
    <source>
        <dbReference type="ARBA" id="ARBA00069575"/>
    </source>
</evidence>
<comment type="caution">
    <text evidence="13">The sequence shown here is derived from an EMBL/GenBank/DDBJ whole genome shotgun (WGS) entry which is preliminary data.</text>
</comment>
<evidence type="ECO:0000256" key="6">
    <source>
        <dbReference type="ARBA" id="ARBA00023145"/>
    </source>
</evidence>
<dbReference type="EMBL" id="PKMF04000461">
    <property type="protein sequence ID" value="KAK7830486.1"/>
    <property type="molecule type" value="Genomic_DNA"/>
</dbReference>